<evidence type="ECO:0000256" key="2">
    <source>
        <dbReference type="ARBA" id="ARBA00022803"/>
    </source>
</evidence>
<comment type="caution">
    <text evidence="4">The sequence shown here is derived from an EMBL/GenBank/DDBJ whole genome shotgun (WGS) entry which is preliminary data.</text>
</comment>
<feature type="repeat" description="TPR" evidence="3">
    <location>
        <begin position="83"/>
        <end position="116"/>
    </location>
</feature>
<dbReference type="AlphaFoldDB" id="A0A561QJ15"/>
<accession>A0A561QJ15</accession>
<sequence>MTSPFPRAASGVSPLVPILGKVSDLMGAGDHEGAMRQLLAVADLVRKEAVACNTLAFLLLQVDRPKEAAGWFEASLLLKPGEFRTIMGLGMAHENSGAHGSAFKAFESAISVKPGDADAWYRRGLALSELGREQESLESLDKALSLDPNHALAAAKRSHLLEAMGDLAAAIEAALATCRSLPGQVTAWSRLGDLLQQFRSIPQAISAYDMGLRLEPQDFHCLYNKAVALKEGKQKEQALACAQDALRLRPNDRDVLMLCGNLELSLGNRQAATFCFTAVANQGAARSYPARQQPAKFRAVMLFSPFGGNTPYEDLIKDGAFDTEVFIILLGYRYDAEMIDARADVVVNLVSEMDLGEGEAIVSEVMALTDRLKKPVVNDPHRIVGTDRETMAQRLAGIEGLVMPRTLRTDRAGLQQLVEAGGIDAFPVIIRHAGTHGGDMMELVDNSRALLQFADEAGEHMLYLTRYVDYSSADGHFRKYRFLFVGDEILPYHLAIGDGWKVHHASTRMGEVEWMREEEAAFLNAPASVFGPKAMAALNAIRREVGLDYFGIDCGLDAEGRVVVFEVNASMLIHLHNEGFEYKTPHVNRIQKAFERMLESRAGKRT</sequence>
<name>A0A561QJ15_9HYPH</name>
<dbReference type="Pfam" id="PF00515">
    <property type="entry name" value="TPR_1"/>
    <property type="match status" value="1"/>
</dbReference>
<dbReference type="Gene3D" id="1.25.40.10">
    <property type="entry name" value="Tetratricopeptide repeat domain"/>
    <property type="match status" value="1"/>
</dbReference>
<dbReference type="PANTHER" id="PTHR44943:SF8">
    <property type="entry name" value="TPR REPEAT-CONTAINING PROTEIN MJ0263"/>
    <property type="match status" value="1"/>
</dbReference>
<dbReference type="Pfam" id="PF13432">
    <property type="entry name" value="TPR_16"/>
    <property type="match status" value="1"/>
</dbReference>
<keyword evidence="2 3" id="KW-0802">TPR repeat</keyword>
<dbReference type="RefSeq" id="WP_186458365.1">
    <property type="nucleotide sequence ID" value="NZ_VIWP01000006.1"/>
</dbReference>
<dbReference type="PROSITE" id="PS50005">
    <property type="entry name" value="TPR"/>
    <property type="match status" value="3"/>
</dbReference>
<feature type="repeat" description="TPR" evidence="3">
    <location>
        <begin position="185"/>
        <end position="218"/>
    </location>
</feature>
<dbReference type="SUPFAM" id="SSF56059">
    <property type="entry name" value="Glutathione synthetase ATP-binding domain-like"/>
    <property type="match status" value="1"/>
</dbReference>
<evidence type="ECO:0000256" key="1">
    <source>
        <dbReference type="ARBA" id="ARBA00022737"/>
    </source>
</evidence>
<dbReference type="InterPro" id="IPR011990">
    <property type="entry name" value="TPR-like_helical_dom_sf"/>
</dbReference>
<dbReference type="SMART" id="SM00028">
    <property type="entry name" value="TPR"/>
    <property type="match status" value="5"/>
</dbReference>
<dbReference type="PROSITE" id="PS50293">
    <property type="entry name" value="TPR_REGION"/>
    <property type="match status" value="1"/>
</dbReference>
<dbReference type="EMBL" id="VIWP01000006">
    <property type="protein sequence ID" value="TWF50351.1"/>
    <property type="molecule type" value="Genomic_DNA"/>
</dbReference>
<dbReference type="InterPro" id="IPR051685">
    <property type="entry name" value="Ycf3/AcsC/BcsC/TPR_MFPF"/>
</dbReference>
<feature type="repeat" description="TPR" evidence="3">
    <location>
        <begin position="117"/>
        <end position="150"/>
    </location>
</feature>
<evidence type="ECO:0000256" key="3">
    <source>
        <dbReference type="PROSITE-ProRule" id="PRU00339"/>
    </source>
</evidence>
<dbReference type="Pfam" id="PF13181">
    <property type="entry name" value="TPR_8"/>
    <property type="match status" value="1"/>
</dbReference>
<dbReference type="SUPFAM" id="SSF48452">
    <property type="entry name" value="TPR-like"/>
    <property type="match status" value="1"/>
</dbReference>
<keyword evidence="5" id="KW-1185">Reference proteome</keyword>
<dbReference type="PANTHER" id="PTHR44943">
    <property type="entry name" value="CELLULOSE SYNTHASE OPERON PROTEIN C"/>
    <property type="match status" value="1"/>
</dbReference>
<reference evidence="4 5" key="1">
    <citation type="submission" date="2019-06" db="EMBL/GenBank/DDBJ databases">
        <title>Sorghum-associated microbial communities from plants grown in Nebraska, USA.</title>
        <authorList>
            <person name="Schachtman D."/>
        </authorList>
    </citation>
    <scope>NUCLEOTIDE SEQUENCE [LARGE SCALE GENOMIC DNA]</scope>
    <source>
        <strain evidence="4 5">1225</strain>
    </source>
</reference>
<protein>
    <submittedName>
        <fullName evidence="4">Tetratricopeptide (TPR) repeat protein</fullName>
    </submittedName>
</protein>
<organism evidence="4 5">
    <name type="scientific">Neorhizobium alkalisoli</name>
    <dbReference type="NCBI Taxonomy" id="528178"/>
    <lineage>
        <taxon>Bacteria</taxon>
        <taxon>Pseudomonadati</taxon>
        <taxon>Pseudomonadota</taxon>
        <taxon>Alphaproteobacteria</taxon>
        <taxon>Hyphomicrobiales</taxon>
        <taxon>Rhizobiaceae</taxon>
        <taxon>Rhizobium/Agrobacterium group</taxon>
        <taxon>Neorhizobium</taxon>
    </lineage>
</organism>
<dbReference type="Proteomes" id="UP000320653">
    <property type="component" value="Unassembled WGS sequence"/>
</dbReference>
<evidence type="ECO:0000313" key="5">
    <source>
        <dbReference type="Proteomes" id="UP000320653"/>
    </source>
</evidence>
<proteinExistence type="predicted"/>
<keyword evidence="1" id="KW-0677">Repeat</keyword>
<evidence type="ECO:0000313" key="4">
    <source>
        <dbReference type="EMBL" id="TWF50351.1"/>
    </source>
</evidence>
<dbReference type="InterPro" id="IPR019734">
    <property type="entry name" value="TPR_rpt"/>
</dbReference>
<gene>
    <name evidence="4" type="ORF">FHW37_106314</name>
</gene>